<keyword evidence="3" id="KW-1185">Reference proteome</keyword>
<accession>A0A8H6D5A1</accession>
<reference evidence="2 3" key="1">
    <citation type="submission" date="2020-05" db="EMBL/GenBank/DDBJ databases">
        <title>Identification and distribution of gene clusters putatively required for synthesis of sphingolipid metabolism inhibitors in phylogenetically diverse species of the filamentous fungus Fusarium.</title>
        <authorList>
            <person name="Kim H.-S."/>
            <person name="Busman M."/>
            <person name="Brown D.W."/>
            <person name="Divon H."/>
            <person name="Uhlig S."/>
            <person name="Proctor R.H."/>
        </authorList>
    </citation>
    <scope>NUCLEOTIDE SEQUENCE [LARGE SCALE GENOMIC DNA]</scope>
    <source>
        <strain evidence="2 3">NRRL 66235</strain>
    </source>
</reference>
<dbReference type="OrthoDB" id="5096870at2759"/>
<dbReference type="AlphaFoldDB" id="A0A8H6D5A1"/>
<evidence type="ECO:0000313" key="2">
    <source>
        <dbReference type="EMBL" id="KAF5704129.1"/>
    </source>
</evidence>
<evidence type="ECO:0000313" key="3">
    <source>
        <dbReference type="Proteomes" id="UP000544331"/>
    </source>
</evidence>
<feature type="compositionally biased region" description="Low complexity" evidence="1">
    <location>
        <begin position="24"/>
        <end position="40"/>
    </location>
</feature>
<gene>
    <name evidence="2" type="ORF">FMUND_12671</name>
</gene>
<dbReference type="EMBL" id="JAAOAN010000525">
    <property type="protein sequence ID" value="KAF5704129.1"/>
    <property type="molecule type" value="Genomic_DNA"/>
</dbReference>
<protein>
    <submittedName>
        <fullName evidence="2">Uncharacterized protein</fullName>
    </submittedName>
</protein>
<feature type="region of interest" description="Disordered" evidence="1">
    <location>
        <begin position="13"/>
        <end position="43"/>
    </location>
</feature>
<evidence type="ECO:0000256" key="1">
    <source>
        <dbReference type="SAM" id="MobiDB-lite"/>
    </source>
</evidence>
<dbReference type="Proteomes" id="UP000544331">
    <property type="component" value="Unassembled WGS sequence"/>
</dbReference>
<organism evidence="2 3">
    <name type="scientific">Fusarium mundagurra</name>
    <dbReference type="NCBI Taxonomy" id="1567541"/>
    <lineage>
        <taxon>Eukaryota</taxon>
        <taxon>Fungi</taxon>
        <taxon>Dikarya</taxon>
        <taxon>Ascomycota</taxon>
        <taxon>Pezizomycotina</taxon>
        <taxon>Sordariomycetes</taxon>
        <taxon>Hypocreomycetidae</taxon>
        <taxon>Hypocreales</taxon>
        <taxon>Nectriaceae</taxon>
        <taxon>Fusarium</taxon>
        <taxon>Fusarium fujikuroi species complex</taxon>
    </lineage>
</organism>
<feature type="region of interest" description="Disordered" evidence="1">
    <location>
        <begin position="112"/>
        <end position="147"/>
    </location>
</feature>
<name>A0A8H6D5A1_9HYPO</name>
<comment type="caution">
    <text evidence="2">The sequence shown here is derived from an EMBL/GenBank/DDBJ whole genome shotgun (WGS) entry which is preliminary data.</text>
</comment>
<feature type="compositionally biased region" description="Polar residues" evidence="1">
    <location>
        <begin position="13"/>
        <end position="23"/>
    </location>
</feature>
<proteinExistence type="predicted"/>
<sequence length="545" mass="61822">MVVQGRYIRASGSLSPLESSPQAPSSGCDDSSPGPSPDQDMYPDLPEYTLFEVIVGVTPQTFQCIRLFFHRLWQIEEPISLRFQDAQIVTFDDSIIPVTALSQALAKKDFYRDDNDEPDFDDQGPSNLSRGRDNRGPGQRRDSRSMTSNWKQAILAMLAILLIIPQWKRFFSSPDISHSPPFPIQRPIVELANTVNSMPGMLADIMQSLDGHKWNLSSIISVPERWALACLHKDEKAGMPLFSKNRLNKAVCDAGLKEYEKATENDAHDLISQLKELRSATQDASYRIEDVARVVRQNLEPHIRTFLDSCIENLTMELHHAQGLLNDSASVYLDALDNEKRGHWKYSSDSSISAKGTYMRYPDLVTMDLPEALQNLERYLTMAFLSLKKVSELDLQLSLILHKFNVRAEKYTYNETELSWAWRSLGHLRGETQRRNEELEALQVLLKRLIWMRYGREGREYTAKVFSDLPETSMETLDMSALISIALGIVDSDTARSHMGGLWRQIGRSNGGRDFDVSLPSRDKQREALRFAARGRVGGSDSRDS</sequence>
<feature type="compositionally biased region" description="Basic and acidic residues" evidence="1">
    <location>
        <begin position="130"/>
        <end position="144"/>
    </location>
</feature>